<dbReference type="EMBL" id="QXFV01001581">
    <property type="protein sequence ID" value="KAE9002613.1"/>
    <property type="molecule type" value="Genomic_DNA"/>
</dbReference>
<protein>
    <submittedName>
        <fullName evidence="2">Uncharacterized protein</fullName>
    </submittedName>
</protein>
<evidence type="ECO:0000313" key="2">
    <source>
        <dbReference type="EMBL" id="KAE9002613.1"/>
    </source>
</evidence>
<feature type="signal peptide" evidence="1">
    <location>
        <begin position="1"/>
        <end position="30"/>
    </location>
</feature>
<sequence>MTAETGTRAAATLSLRLEALVLCGGSSCLGGENIVFCPIKASGLFAGGLANSPKAANLGGIHNNTGTPEASSSWINPRLRSPFPFGDNEKSHAILFSHIATTAKCLR</sequence>
<dbReference type="AlphaFoldDB" id="A0A6A3KFH3"/>
<organism evidence="2 3">
    <name type="scientific">Phytophthora rubi</name>
    <dbReference type="NCBI Taxonomy" id="129364"/>
    <lineage>
        <taxon>Eukaryota</taxon>
        <taxon>Sar</taxon>
        <taxon>Stramenopiles</taxon>
        <taxon>Oomycota</taxon>
        <taxon>Peronosporomycetes</taxon>
        <taxon>Peronosporales</taxon>
        <taxon>Peronosporaceae</taxon>
        <taxon>Phytophthora</taxon>
    </lineage>
</organism>
<keyword evidence="1" id="KW-0732">Signal</keyword>
<proteinExistence type="predicted"/>
<reference evidence="2 3" key="1">
    <citation type="submission" date="2018-09" db="EMBL/GenBank/DDBJ databases">
        <title>Genomic investigation of the strawberry pathogen Phytophthora fragariae indicates pathogenicity is determined by transcriptional variation in three key races.</title>
        <authorList>
            <person name="Adams T.M."/>
            <person name="Armitage A.D."/>
            <person name="Sobczyk M.K."/>
            <person name="Bates H.J."/>
            <person name="Dunwell J.M."/>
            <person name="Nellist C.F."/>
            <person name="Harrison R.J."/>
        </authorList>
    </citation>
    <scope>NUCLEOTIDE SEQUENCE [LARGE SCALE GENOMIC DNA]</scope>
    <source>
        <strain evidence="2 3">SCRP249</strain>
    </source>
</reference>
<comment type="caution">
    <text evidence="2">The sequence shown here is derived from an EMBL/GenBank/DDBJ whole genome shotgun (WGS) entry which is preliminary data.</text>
</comment>
<feature type="chain" id="PRO_5025501733" evidence="1">
    <location>
        <begin position="31"/>
        <end position="107"/>
    </location>
</feature>
<evidence type="ECO:0000256" key="1">
    <source>
        <dbReference type="SAM" id="SignalP"/>
    </source>
</evidence>
<evidence type="ECO:0000313" key="3">
    <source>
        <dbReference type="Proteomes" id="UP000429607"/>
    </source>
</evidence>
<accession>A0A6A3KFH3</accession>
<dbReference type="Proteomes" id="UP000429607">
    <property type="component" value="Unassembled WGS sequence"/>
</dbReference>
<gene>
    <name evidence="2" type="ORF">PR001_g18205</name>
</gene>
<name>A0A6A3KFH3_9STRA</name>